<evidence type="ECO:0000313" key="3">
    <source>
        <dbReference type="Proteomes" id="UP001152622"/>
    </source>
</evidence>
<proteinExistence type="predicted"/>
<keyword evidence="3" id="KW-1185">Reference proteome</keyword>
<name>A0A9Q1ERE7_SYNKA</name>
<protein>
    <submittedName>
        <fullName evidence="2">Uncharacterized protein</fullName>
    </submittedName>
</protein>
<organism evidence="2 3">
    <name type="scientific">Synaphobranchus kaupii</name>
    <name type="common">Kaup's arrowtooth eel</name>
    <dbReference type="NCBI Taxonomy" id="118154"/>
    <lineage>
        <taxon>Eukaryota</taxon>
        <taxon>Metazoa</taxon>
        <taxon>Chordata</taxon>
        <taxon>Craniata</taxon>
        <taxon>Vertebrata</taxon>
        <taxon>Euteleostomi</taxon>
        <taxon>Actinopterygii</taxon>
        <taxon>Neopterygii</taxon>
        <taxon>Teleostei</taxon>
        <taxon>Anguilliformes</taxon>
        <taxon>Synaphobranchidae</taxon>
        <taxon>Synaphobranchus</taxon>
    </lineage>
</organism>
<dbReference type="AlphaFoldDB" id="A0A9Q1ERE7"/>
<sequence>MGDEGWRSNCSPLRSHRHGMHGFLPGSKGNTSGALVAQPAMHQTPMASSVWSRGFVNFGICPLHVLSVAAVA</sequence>
<reference evidence="2" key="1">
    <citation type="journal article" date="2023" name="Science">
        <title>Genome structures resolve the early diversification of teleost fishes.</title>
        <authorList>
            <person name="Parey E."/>
            <person name="Louis A."/>
            <person name="Montfort J."/>
            <person name="Bouchez O."/>
            <person name="Roques C."/>
            <person name="Iampietro C."/>
            <person name="Lluch J."/>
            <person name="Castinel A."/>
            <person name="Donnadieu C."/>
            <person name="Desvignes T."/>
            <person name="Floi Bucao C."/>
            <person name="Jouanno E."/>
            <person name="Wen M."/>
            <person name="Mejri S."/>
            <person name="Dirks R."/>
            <person name="Jansen H."/>
            <person name="Henkel C."/>
            <person name="Chen W.J."/>
            <person name="Zahm M."/>
            <person name="Cabau C."/>
            <person name="Klopp C."/>
            <person name="Thompson A.W."/>
            <person name="Robinson-Rechavi M."/>
            <person name="Braasch I."/>
            <person name="Lecointre G."/>
            <person name="Bobe J."/>
            <person name="Postlethwait J.H."/>
            <person name="Berthelot C."/>
            <person name="Roest Crollius H."/>
            <person name="Guiguen Y."/>
        </authorList>
    </citation>
    <scope>NUCLEOTIDE SEQUENCE</scope>
    <source>
        <strain evidence="2">WJC10195</strain>
    </source>
</reference>
<gene>
    <name evidence="2" type="ORF">SKAU_G00308960</name>
</gene>
<comment type="caution">
    <text evidence="2">The sequence shown here is derived from an EMBL/GenBank/DDBJ whole genome shotgun (WGS) entry which is preliminary data.</text>
</comment>
<evidence type="ECO:0000256" key="1">
    <source>
        <dbReference type="SAM" id="MobiDB-lite"/>
    </source>
</evidence>
<feature type="region of interest" description="Disordered" evidence="1">
    <location>
        <begin position="1"/>
        <end position="26"/>
    </location>
</feature>
<evidence type="ECO:0000313" key="2">
    <source>
        <dbReference type="EMBL" id="KAJ8343567.1"/>
    </source>
</evidence>
<dbReference type="Proteomes" id="UP001152622">
    <property type="component" value="Chromosome 13"/>
</dbReference>
<accession>A0A9Q1ERE7</accession>
<dbReference type="EMBL" id="JAINUF010000013">
    <property type="protein sequence ID" value="KAJ8343567.1"/>
    <property type="molecule type" value="Genomic_DNA"/>
</dbReference>